<sequence>MTLTFKSVESGDFDLIYTIPLKIGQRYEELTSFNRGRDFNSEIKTYMTGFVKRFKHCLTSENEQALNERLVQYNKLVVDLRTDILQSVKIPSIMICGGSNYPARQKRKEVERVHEKERELYSDEGKHAKFIENTRKMFDPVLIERQQKIDEKRQEKAEKEGWQSFYKEIKHDEISGIGMDLDDNRIFVTTNGKPSDEVKPLLKKAAMRWSPRNERWQRILTENAIYSINRNLLEVLNIKEKF</sequence>
<gene>
    <name evidence="1" type="ORF">EfsSVR2332_33440</name>
</gene>
<dbReference type="Proteomes" id="UP001317613">
    <property type="component" value="Chromosome"/>
</dbReference>
<reference evidence="1" key="1">
    <citation type="submission" date="2022-08" db="EMBL/GenBank/DDBJ databases">
        <title>Molecular epidemiological analysis of five strains of VanD-type vancomycin-resistant Enterococcus faecalis.</title>
        <authorList>
            <person name="Mimura K."/>
            <person name="Hashimoto Y."/>
            <person name="Tomita H."/>
        </authorList>
    </citation>
    <scope>NUCLEOTIDE SEQUENCE</scope>
    <source>
        <strain evidence="1">SVR2332</strain>
    </source>
</reference>
<evidence type="ECO:0000313" key="1">
    <source>
        <dbReference type="EMBL" id="BDQ63266.1"/>
    </source>
</evidence>
<evidence type="ECO:0000313" key="2">
    <source>
        <dbReference type="Proteomes" id="UP001317613"/>
    </source>
</evidence>
<name>A0AC59HU88_ENTFL</name>
<dbReference type="EMBL" id="AP026729">
    <property type="protein sequence ID" value="BDQ63266.1"/>
    <property type="molecule type" value="Genomic_DNA"/>
</dbReference>
<accession>A0AC59HU88</accession>
<protein>
    <submittedName>
        <fullName evidence="1">Uncharacterized protein</fullName>
    </submittedName>
</protein>
<organism evidence="1 2">
    <name type="scientific">Enterococcus faecalis</name>
    <name type="common">Streptococcus faecalis</name>
    <dbReference type="NCBI Taxonomy" id="1351"/>
    <lineage>
        <taxon>Bacteria</taxon>
        <taxon>Bacillati</taxon>
        <taxon>Bacillota</taxon>
        <taxon>Bacilli</taxon>
        <taxon>Lactobacillales</taxon>
        <taxon>Enterococcaceae</taxon>
        <taxon>Enterococcus</taxon>
    </lineage>
</organism>
<proteinExistence type="predicted"/>